<dbReference type="SUPFAM" id="SSF54695">
    <property type="entry name" value="POZ domain"/>
    <property type="match status" value="1"/>
</dbReference>
<dbReference type="AlphaFoldDB" id="G0USW9"/>
<sequence length="363" mass="40555">MIFSMPTQQQRQQQLLLRLFHAIDGLRNLMWFMFVSFLSSLCSGVHGTARRKAGVSTLRQMHTDSDEEAAAMCTAAARDAFQRAAVPNVSSPYTSHAATELSALRKQLCMFGVAVPDVVNFCVDGKCFSVRRELLLKDPQSVLFLMTEEHFRRRKAGCSVDEFIEIPCRSPLLFGMLLNVLRGYRDPVPEKYREACYAEARFYGLLRSWALRYPLVVDGPFRPLFCGNQLTSDTLFATVGSFCSSGKYTVKLSVVRCDRIGIGVITGDMEKLWMGATMEWQGFAFYWNDGRMVCNFGSPVAEEIGFVYSNGSQVRVDLDCDEKTVSWALPGKQNVAIARLPTSCFSFAVAMGKCSELQVVGVD</sequence>
<evidence type="ECO:0008006" key="2">
    <source>
        <dbReference type="Google" id="ProtNLM"/>
    </source>
</evidence>
<accession>G0USW9</accession>
<proteinExistence type="predicted"/>
<evidence type="ECO:0000313" key="1">
    <source>
        <dbReference type="EMBL" id="CCC92482.1"/>
    </source>
</evidence>
<name>G0USW9_TRYCI</name>
<dbReference type="InterPro" id="IPR043136">
    <property type="entry name" value="B30.2/SPRY_sf"/>
</dbReference>
<dbReference type="Gene3D" id="3.30.710.10">
    <property type="entry name" value="Potassium Channel Kv1.1, Chain A"/>
    <property type="match status" value="1"/>
</dbReference>
<dbReference type="EMBL" id="HE575321">
    <property type="protein sequence ID" value="CCC92482.1"/>
    <property type="molecule type" value="Genomic_DNA"/>
</dbReference>
<dbReference type="Gene3D" id="2.60.120.920">
    <property type="match status" value="1"/>
</dbReference>
<dbReference type="InterPro" id="IPR011333">
    <property type="entry name" value="SKP1/BTB/POZ_sf"/>
</dbReference>
<dbReference type="VEuPathDB" id="TriTrypDB:TcIL3000_8_7100"/>
<protein>
    <recommendedName>
        <fullName evidence="2">BTB domain-containing protein</fullName>
    </recommendedName>
</protein>
<dbReference type="InterPro" id="IPR013320">
    <property type="entry name" value="ConA-like_dom_sf"/>
</dbReference>
<organism evidence="1">
    <name type="scientific">Trypanosoma congolense (strain IL3000)</name>
    <dbReference type="NCBI Taxonomy" id="1068625"/>
    <lineage>
        <taxon>Eukaryota</taxon>
        <taxon>Discoba</taxon>
        <taxon>Euglenozoa</taxon>
        <taxon>Kinetoplastea</taxon>
        <taxon>Metakinetoplastina</taxon>
        <taxon>Trypanosomatida</taxon>
        <taxon>Trypanosomatidae</taxon>
        <taxon>Trypanosoma</taxon>
        <taxon>Nannomonas</taxon>
    </lineage>
</organism>
<gene>
    <name evidence="1" type="ORF">TCIL3000_8_7100</name>
</gene>
<dbReference type="SUPFAM" id="SSF49899">
    <property type="entry name" value="Concanavalin A-like lectins/glucanases"/>
    <property type="match status" value="1"/>
</dbReference>
<reference evidence="1" key="1">
    <citation type="journal article" date="2012" name="Proc. Natl. Acad. Sci. U.S.A.">
        <title>Antigenic diversity is generated by distinct evolutionary mechanisms in African trypanosome species.</title>
        <authorList>
            <person name="Jackson A.P."/>
            <person name="Berry A."/>
            <person name="Aslett M."/>
            <person name="Allison H.C."/>
            <person name="Burton P."/>
            <person name="Vavrova-Anderson J."/>
            <person name="Brown R."/>
            <person name="Browne H."/>
            <person name="Corton N."/>
            <person name="Hauser H."/>
            <person name="Gamble J."/>
            <person name="Gilderthorp R."/>
            <person name="Marcello L."/>
            <person name="McQuillan J."/>
            <person name="Otto T.D."/>
            <person name="Quail M.A."/>
            <person name="Sanders M.J."/>
            <person name="van Tonder A."/>
            <person name="Ginger M.L."/>
            <person name="Field M.C."/>
            <person name="Barry J.D."/>
            <person name="Hertz-Fowler C."/>
            <person name="Berriman M."/>
        </authorList>
    </citation>
    <scope>NUCLEOTIDE SEQUENCE</scope>
    <source>
        <strain evidence="1">IL3000</strain>
    </source>
</reference>